<dbReference type="GO" id="GO:0006935">
    <property type="term" value="P:chemotaxis"/>
    <property type="evidence" value="ECO:0007669"/>
    <property type="project" value="InterPro"/>
</dbReference>
<dbReference type="EMBL" id="WTYD01000001">
    <property type="protein sequence ID" value="MXO54204.1"/>
    <property type="molecule type" value="Genomic_DNA"/>
</dbReference>
<protein>
    <submittedName>
        <fullName evidence="2">Chemotaxis protein CheW</fullName>
    </submittedName>
</protein>
<dbReference type="AlphaFoldDB" id="A0A844Y7J4"/>
<feature type="domain" description="CheW-like" evidence="1">
    <location>
        <begin position="2"/>
        <end position="141"/>
    </location>
</feature>
<dbReference type="PANTHER" id="PTHR22617:SF23">
    <property type="entry name" value="CHEMOTAXIS PROTEIN CHEW"/>
    <property type="match status" value="1"/>
</dbReference>
<dbReference type="InterPro" id="IPR036061">
    <property type="entry name" value="CheW-like_dom_sf"/>
</dbReference>
<evidence type="ECO:0000313" key="2">
    <source>
        <dbReference type="EMBL" id="MXO54204.1"/>
    </source>
</evidence>
<dbReference type="PANTHER" id="PTHR22617">
    <property type="entry name" value="CHEMOTAXIS SENSOR HISTIDINE KINASE-RELATED"/>
    <property type="match status" value="1"/>
</dbReference>
<dbReference type="PROSITE" id="PS50851">
    <property type="entry name" value="CHEW"/>
    <property type="match status" value="1"/>
</dbReference>
<dbReference type="RefSeq" id="WP_160660971.1">
    <property type="nucleotide sequence ID" value="NZ_BAABDV010000001.1"/>
</dbReference>
<dbReference type="OrthoDB" id="7390823at2"/>
<sequence length="144" mass="14941">MKRLMLLCTIAGRQAAIPAHAIRSVIEIDAIEPIPGTAPWIAGLTALRSQALTVIDCRVALGFESAGDPVGSRAAVIAEGGHLYALVVDDASDVEEIEGEIQQLRGGFGPQWANAAVGMVETPRGPAIILDIPALLGLDKPEAA</sequence>
<dbReference type="Gene3D" id="2.30.30.40">
    <property type="entry name" value="SH3 Domains"/>
    <property type="match status" value="1"/>
</dbReference>
<dbReference type="SMART" id="SM00260">
    <property type="entry name" value="CheW"/>
    <property type="match status" value="1"/>
</dbReference>
<comment type="caution">
    <text evidence="2">The sequence shown here is derived from an EMBL/GenBank/DDBJ whole genome shotgun (WGS) entry which is preliminary data.</text>
</comment>
<proteinExistence type="predicted"/>
<dbReference type="GO" id="GO:0005829">
    <property type="term" value="C:cytosol"/>
    <property type="evidence" value="ECO:0007669"/>
    <property type="project" value="TreeGrafter"/>
</dbReference>
<gene>
    <name evidence="2" type="ORF">GRI47_09320</name>
</gene>
<dbReference type="InterPro" id="IPR039315">
    <property type="entry name" value="CheW"/>
</dbReference>
<keyword evidence="3" id="KW-1185">Reference proteome</keyword>
<dbReference type="SUPFAM" id="SSF50341">
    <property type="entry name" value="CheW-like"/>
    <property type="match status" value="1"/>
</dbReference>
<reference evidence="2 3" key="1">
    <citation type="submission" date="2019-12" db="EMBL/GenBank/DDBJ databases">
        <title>Genomic-based taxomic classification of the family Erythrobacteraceae.</title>
        <authorList>
            <person name="Xu L."/>
        </authorList>
    </citation>
    <scope>NUCLEOTIDE SEQUENCE [LARGE SCALE GENOMIC DNA]</scope>
    <source>
        <strain evidence="2 3">JCM 17468</strain>
    </source>
</reference>
<dbReference type="Pfam" id="PF01584">
    <property type="entry name" value="CheW"/>
    <property type="match status" value="1"/>
</dbReference>
<organism evidence="2 3">
    <name type="scientific">Qipengyuania pelagi</name>
    <dbReference type="NCBI Taxonomy" id="994320"/>
    <lineage>
        <taxon>Bacteria</taxon>
        <taxon>Pseudomonadati</taxon>
        <taxon>Pseudomonadota</taxon>
        <taxon>Alphaproteobacteria</taxon>
        <taxon>Sphingomonadales</taxon>
        <taxon>Erythrobacteraceae</taxon>
        <taxon>Qipengyuania</taxon>
    </lineage>
</organism>
<evidence type="ECO:0000259" key="1">
    <source>
        <dbReference type="PROSITE" id="PS50851"/>
    </source>
</evidence>
<accession>A0A844Y7J4</accession>
<dbReference type="Gene3D" id="2.40.50.180">
    <property type="entry name" value="CheA-289, Domain 4"/>
    <property type="match status" value="1"/>
</dbReference>
<dbReference type="InterPro" id="IPR002545">
    <property type="entry name" value="CheW-lke_dom"/>
</dbReference>
<dbReference type="GO" id="GO:0007165">
    <property type="term" value="P:signal transduction"/>
    <property type="evidence" value="ECO:0007669"/>
    <property type="project" value="InterPro"/>
</dbReference>
<name>A0A844Y7J4_9SPHN</name>
<evidence type="ECO:0000313" key="3">
    <source>
        <dbReference type="Proteomes" id="UP000430272"/>
    </source>
</evidence>
<dbReference type="Proteomes" id="UP000430272">
    <property type="component" value="Unassembled WGS sequence"/>
</dbReference>